<evidence type="ECO:0000313" key="3">
    <source>
        <dbReference type="Proteomes" id="UP000765509"/>
    </source>
</evidence>
<accession>A0A9Q3KAU4</accession>
<dbReference type="AlphaFoldDB" id="A0A9Q3KAU4"/>
<evidence type="ECO:0000313" key="2">
    <source>
        <dbReference type="EMBL" id="MBW0577126.1"/>
    </source>
</evidence>
<comment type="caution">
    <text evidence="2">The sequence shown here is derived from an EMBL/GenBank/DDBJ whole genome shotgun (WGS) entry which is preliminary data.</text>
</comment>
<organism evidence="2 3">
    <name type="scientific">Austropuccinia psidii MF-1</name>
    <dbReference type="NCBI Taxonomy" id="1389203"/>
    <lineage>
        <taxon>Eukaryota</taxon>
        <taxon>Fungi</taxon>
        <taxon>Dikarya</taxon>
        <taxon>Basidiomycota</taxon>
        <taxon>Pucciniomycotina</taxon>
        <taxon>Pucciniomycetes</taxon>
        <taxon>Pucciniales</taxon>
        <taxon>Sphaerophragmiaceae</taxon>
        <taxon>Austropuccinia</taxon>
    </lineage>
</organism>
<feature type="region of interest" description="Disordered" evidence="1">
    <location>
        <begin position="60"/>
        <end position="84"/>
    </location>
</feature>
<reference evidence="2" key="1">
    <citation type="submission" date="2021-03" db="EMBL/GenBank/DDBJ databases">
        <title>Draft genome sequence of rust myrtle Austropuccinia psidii MF-1, a brazilian biotype.</title>
        <authorList>
            <person name="Quecine M.C."/>
            <person name="Pachon D.M.R."/>
            <person name="Bonatelli M.L."/>
            <person name="Correr F.H."/>
            <person name="Franceschini L.M."/>
            <person name="Leite T.F."/>
            <person name="Margarido G.R.A."/>
            <person name="Almeida C.A."/>
            <person name="Ferrarezi J.A."/>
            <person name="Labate C.A."/>
        </authorList>
    </citation>
    <scope>NUCLEOTIDE SEQUENCE</scope>
    <source>
        <strain evidence="2">MF-1</strain>
    </source>
</reference>
<name>A0A9Q3KAU4_9BASI</name>
<evidence type="ECO:0000256" key="1">
    <source>
        <dbReference type="SAM" id="MobiDB-lite"/>
    </source>
</evidence>
<gene>
    <name evidence="2" type="ORF">O181_116841</name>
</gene>
<keyword evidence="3" id="KW-1185">Reference proteome</keyword>
<sequence length="94" mass="10824">MEPKSLLTSTVPLVKAIIPKALKVVKPSGVPKKQVNSKSCQPKWKEKRCQRMLISPRTNLAHLKNPPPWLSNKQSPKQHKKIKKLEVKIRWSQK</sequence>
<protein>
    <submittedName>
        <fullName evidence="2">Uncharacterized protein</fullName>
    </submittedName>
</protein>
<proteinExistence type="predicted"/>
<dbReference type="EMBL" id="AVOT02099950">
    <property type="protein sequence ID" value="MBW0577126.1"/>
    <property type="molecule type" value="Genomic_DNA"/>
</dbReference>
<dbReference type="Proteomes" id="UP000765509">
    <property type="component" value="Unassembled WGS sequence"/>
</dbReference>